<dbReference type="Proteomes" id="UP000430272">
    <property type="component" value="Unassembled WGS sequence"/>
</dbReference>
<proteinExistence type="predicted"/>
<reference evidence="2 3" key="1">
    <citation type="submission" date="2019-12" db="EMBL/GenBank/DDBJ databases">
        <title>Genomic-based taxomic classification of the family Erythrobacteraceae.</title>
        <authorList>
            <person name="Xu L."/>
        </authorList>
    </citation>
    <scope>NUCLEOTIDE SEQUENCE [LARGE SCALE GENOMIC DNA]</scope>
    <source>
        <strain evidence="2 3">JCM 17468</strain>
    </source>
</reference>
<evidence type="ECO:0000256" key="1">
    <source>
        <dbReference type="SAM" id="Phobius"/>
    </source>
</evidence>
<protein>
    <submittedName>
        <fullName evidence="2">Uncharacterized protein</fullName>
    </submittedName>
</protein>
<organism evidence="2 3">
    <name type="scientific">Qipengyuania pelagi</name>
    <dbReference type="NCBI Taxonomy" id="994320"/>
    <lineage>
        <taxon>Bacteria</taxon>
        <taxon>Pseudomonadati</taxon>
        <taxon>Pseudomonadota</taxon>
        <taxon>Alphaproteobacteria</taxon>
        <taxon>Sphingomonadales</taxon>
        <taxon>Erythrobacteraceae</taxon>
        <taxon>Qipengyuania</taxon>
    </lineage>
</organism>
<feature type="transmembrane region" description="Helical" evidence="1">
    <location>
        <begin position="95"/>
        <end position="113"/>
    </location>
</feature>
<feature type="transmembrane region" description="Helical" evidence="1">
    <location>
        <begin position="213"/>
        <end position="230"/>
    </location>
</feature>
<keyword evidence="1" id="KW-1133">Transmembrane helix</keyword>
<dbReference type="OrthoDB" id="7422991at2"/>
<evidence type="ECO:0000313" key="3">
    <source>
        <dbReference type="Proteomes" id="UP000430272"/>
    </source>
</evidence>
<evidence type="ECO:0000313" key="2">
    <source>
        <dbReference type="EMBL" id="MXO52495.1"/>
    </source>
</evidence>
<feature type="transmembrane region" description="Helical" evidence="1">
    <location>
        <begin position="69"/>
        <end position="88"/>
    </location>
</feature>
<dbReference type="EMBL" id="WTYD01000001">
    <property type="protein sequence ID" value="MXO52495.1"/>
    <property type="molecule type" value="Genomic_DNA"/>
</dbReference>
<accession>A0A844Y2R3</accession>
<dbReference type="RefSeq" id="WP_160659475.1">
    <property type="nucleotide sequence ID" value="NZ_BAABDV010000001.1"/>
</dbReference>
<keyword evidence="1" id="KW-0812">Transmembrane</keyword>
<name>A0A844Y2R3_9SPHN</name>
<feature type="transmembrane region" description="Helical" evidence="1">
    <location>
        <begin position="29"/>
        <end position="49"/>
    </location>
</feature>
<sequence length="261" mass="28460">MTHSDLVRHSRHFVTLVRDLVCSPAFRHAALLILPYAGLLVGLDIATRYGELTGALLPRDFMLSQDRSFGEYLEYALMIAMAVMLLRMWRRDGSLLYLVNAILFVILTLDNALEIHEAFGFWVAPILPQSLPIAAHHLGEPLMFAGIGTLWLAGLGLALRGARIDSMLNSLIIVGCIGATAMFGVVEDAVVSYGTHSDVMIEAEAFIEDAGEFAMIILAFLFTVAIYDAARRRWRAEAGAGAGARETRADSPALMPVARTA</sequence>
<comment type="caution">
    <text evidence="2">The sequence shown here is derived from an EMBL/GenBank/DDBJ whole genome shotgun (WGS) entry which is preliminary data.</text>
</comment>
<feature type="transmembrane region" description="Helical" evidence="1">
    <location>
        <begin position="171"/>
        <end position="193"/>
    </location>
</feature>
<keyword evidence="1" id="KW-0472">Membrane</keyword>
<keyword evidence="3" id="KW-1185">Reference proteome</keyword>
<feature type="transmembrane region" description="Helical" evidence="1">
    <location>
        <begin position="142"/>
        <end position="159"/>
    </location>
</feature>
<dbReference type="AlphaFoldDB" id="A0A844Y2R3"/>
<gene>
    <name evidence="2" type="ORF">GRI47_00545</name>
</gene>